<organism evidence="3 4">
    <name type="scientific">Serendipita indica (strain DSM 11827)</name>
    <name type="common">Root endophyte fungus</name>
    <name type="synonym">Piriformospora indica</name>
    <dbReference type="NCBI Taxonomy" id="1109443"/>
    <lineage>
        <taxon>Eukaryota</taxon>
        <taxon>Fungi</taxon>
        <taxon>Dikarya</taxon>
        <taxon>Basidiomycota</taxon>
        <taxon>Agaricomycotina</taxon>
        <taxon>Agaricomycetes</taxon>
        <taxon>Sebacinales</taxon>
        <taxon>Serendipitaceae</taxon>
        <taxon>Serendipita</taxon>
    </lineage>
</organism>
<feature type="compositionally biased region" description="Basic and acidic residues" evidence="1">
    <location>
        <begin position="390"/>
        <end position="402"/>
    </location>
</feature>
<feature type="compositionally biased region" description="Basic residues" evidence="1">
    <location>
        <begin position="9"/>
        <end position="20"/>
    </location>
</feature>
<keyword evidence="2" id="KW-0812">Transmembrane</keyword>
<dbReference type="Proteomes" id="UP000007148">
    <property type="component" value="Unassembled WGS sequence"/>
</dbReference>
<dbReference type="OrthoDB" id="2756128at2759"/>
<sequence>MDDHLSSGRCRRSTHRHPRSTRPVATVFAAVAALEALRSTTSASASPLPIPFLDFLYPSFERKSIEEKLSEPTLRSSTSTTAATSAAEARLGATSTVSKQHKLSKRAQPPGVHIAIKYEPAEIGWIEALSWNLHGRTGGSDPSPALDPSSGLDNIQNLDAIGTGTLTDMDLSQLPVGWYRAPRHESYSPIFVTVLAVVLVFSIMTTIGLCRWRKAHLRKLRDVEQLERQQKGLEVSTDEEGSDSEEQSKEKSGRKTPLRKRYKAFGKSTAIRRVNDRFVARLRRKHHRSQAAENTSNDAPAPDSSQTSVRSPSPRRADLSAQSRISLDDGPRPTSPATPTVSHALENTPLPHSPSNEPAEPPAVREDRAFTTSDNQPPAYPSSSTPTSARRQEKAPIRGREGDYDERDLTGYVRSFDGVTLAMPAEAPEVSTSTEAAPSFESSLIGSSRIAAGAIRQAHVATDDKVALERLRTMADAPVSSSPAPNRPMVPAWREMDEWHAEQQLESLPATEPTNASPPLSDLPLPPPPSTTVVPSNGYEIGHFWSYMGDPPSSSRAGPSAPPTDTNDERIPSLMPSAPPALAEEEGDGGVGPSAPVWDDSLGEVAMLREEQDGSTSSDRARSTSPSSSASSGSGDGQQSRSSGPNLPRYEP</sequence>
<feature type="transmembrane region" description="Helical" evidence="2">
    <location>
        <begin position="190"/>
        <end position="212"/>
    </location>
</feature>
<dbReference type="OMA" id="DAAETHH"/>
<feature type="compositionally biased region" description="Basic and acidic residues" evidence="1">
    <location>
        <begin position="494"/>
        <end position="503"/>
    </location>
</feature>
<feature type="compositionally biased region" description="Low complexity" evidence="1">
    <location>
        <begin position="572"/>
        <end position="582"/>
    </location>
</feature>
<protein>
    <submittedName>
        <fullName evidence="3">Uncharacterized protein</fullName>
    </submittedName>
</protein>
<accession>G4TGG6</accession>
<evidence type="ECO:0000256" key="2">
    <source>
        <dbReference type="SAM" id="Phobius"/>
    </source>
</evidence>
<evidence type="ECO:0000313" key="4">
    <source>
        <dbReference type="Proteomes" id="UP000007148"/>
    </source>
</evidence>
<proteinExistence type="predicted"/>
<feature type="compositionally biased region" description="Low complexity" evidence="1">
    <location>
        <begin position="76"/>
        <end position="87"/>
    </location>
</feature>
<reference evidence="3 4" key="1">
    <citation type="journal article" date="2011" name="PLoS Pathog.">
        <title>Endophytic Life Strategies Decoded by Genome and Transcriptome Analyses of the Mutualistic Root Symbiont Piriformospora indica.</title>
        <authorList>
            <person name="Zuccaro A."/>
            <person name="Lahrmann U."/>
            <person name="Guldener U."/>
            <person name="Langen G."/>
            <person name="Pfiffi S."/>
            <person name="Biedenkopf D."/>
            <person name="Wong P."/>
            <person name="Samans B."/>
            <person name="Grimm C."/>
            <person name="Basiewicz M."/>
            <person name="Murat C."/>
            <person name="Martin F."/>
            <person name="Kogel K.H."/>
        </authorList>
    </citation>
    <scope>NUCLEOTIDE SEQUENCE [LARGE SCALE GENOMIC DNA]</scope>
    <source>
        <strain evidence="3 4">DSM 11827</strain>
    </source>
</reference>
<evidence type="ECO:0000313" key="3">
    <source>
        <dbReference type="EMBL" id="CCA70409.1"/>
    </source>
</evidence>
<keyword evidence="4" id="KW-1185">Reference proteome</keyword>
<feature type="region of interest" description="Disordered" evidence="1">
    <location>
        <begin position="283"/>
        <end position="409"/>
    </location>
</feature>
<comment type="caution">
    <text evidence="3">The sequence shown here is derived from an EMBL/GenBank/DDBJ whole genome shotgun (WGS) entry which is preliminary data.</text>
</comment>
<feature type="compositionally biased region" description="Acidic residues" evidence="1">
    <location>
        <begin position="236"/>
        <end position="245"/>
    </location>
</feature>
<keyword evidence="2" id="KW-0472">Membrane</keyword>
<dbReference type="EMBL" id="CAFZ01000082">
    <property type="protein sequence ID" value="CCA70409.1"/>
    <property type="molecule type" value="Genomic_DNA"/>
</dbReference>
<feature type="region of interest" description="Disordered" evidence="1">
    <location>
        <begin position="67"/>
        <end position="104"/>
    </location>
</feature>
<dbReference type="InParanoid" id="G4TGG6"/>
<evidence type="ECO:0000256" key="1">
    <source>
        <dbReference type="SAM" id="MobiDB-lite"/>
    </source>
</evidence>
<gene>
    <name evidence="3" type="ORF">PIIN_04348</name>
</gene>
<keyword evidence="2" id="KW-1133">Transmembrane helix</keyword>
<feature type="region of interest" description="Disordered" evidence="1">
    <location>
        <begin position="477"/>
        <end position="652"/>
    </location>
</feature>
<feature type="compositionally biased region" description="Basic residues" evidence="1">
    <location>
        <begin position="254"/>
        <end position="264"/>
    </location>
</feature>
<feature type="compositionally biased region" description="Low complexity" evidence="1">
    <location>
        <begin position="614"/>
        <end position="645"/>
    </location>
</feature>
<name>G4TGG6_SERID</name>
<feature type="region of interest" description="Disordered" evidence="1">
    <location>
        <begin position="1"/>
        <end position="22"/>
    </location>
</feature>
<dbReference type="HOGENOM" id="CLU_420400_0_0_1"/>
<dbReference type="AlphaFoldDB" id="G4TGG6"/>
<feature type="region of interest" description="Disordered" evidence="1">
    <location>
        <begin position="227"/>
        <end position="266"/>
    </location>
</feature>
<feature type="compositionally biased region" description="Polar residues" evidence="1">
    <location>
        <begin position="291"/>
        <end position="311"/>
    </location>
</feature>